<dbReference type="PROSITE" id="PS51186">
    <property type="entry name" value="GNAT"/>
    <property type="match status" value="1"/>
</dbReference>
<dbReference type="PANTHER" id="PTHR43792:SF9">
    <property type="entry name" value="RIBOSOMAL-PROTEIN-ALANINE ACETYLTRANSFERASE"/>
    <property type="match status" value="1"/>
</dbReference>
<dbReference type="InterPro" id="IPR051531">
    <property type="entry name" value="N-acetyltransferase"/>
</dbReference>
<evidence type="ECO:0000259" key="1">
    <source>
        <dbReference type="PROSITE" id="PS51186"/>
    </source>
</evidence>
<dbReference type="Proteomes" id="UP000264294">
    <property type="component" value="Unassembled WGS sequence"/>
</dbReference>
<gene>
    <name evidence="2" type="ORF">D0U04_00410</name>
</gene>
<evidence type="ECO:0000313" key="3">
    <source>
        <dbReference type="Proteomes" id="UP000264294"/>
    </source>
</evidence>
<dbReference type="EMBL" id="QVOD01000001">
    <property type="protein sequence ID" value="RFT68679.1"/>
    <property type="molecule type" value="Genomic_DNA"/>
</dbReference>
<keyword evidence="3" id="KW-1185">Reference proteome</keyword>
<proteinExistence type="predicted"/>
<accession>A0ABX9L145</accession>
<comment type="caution">
    <text evidence="2">The sequence shown here is derived from an EMBL/GenBank/DDBJ whole genome shotgun (WGS) entry which is preliminary data.</text>
</comment>
<evidence type="ECO:0000313" key="2">
    <source>
        <dbReference type="EMBL" id="RFT68679.1"/>
    </source>
</evidence>
<feature type="domain" description="N-acetyltransferase" evidence="1">
    <location>
        <begin position="62"/>
        <end position="238"/>
    </location>
</feature>
<sequence length="241" mass="27923">MFIKVQCRTCNETSVFGVYFRGKCSFTLYFLKGRKIVKLNKGEYKTEGNKQVDLFTIDCGDILLREFTIQDAEAIYMIAKQPEVSEFLPDWKSTKEQRIDWVTNYEIPANKEFLKAANGVPNIGEEFLKLGVFLKENNEFIGWCCTGIKEELPSPNREVMYAISNDYRNKGYATRATKGLMDYLFEKTNVEVLNTIALVRNIASNKVIEKSGFPYVTTIEIEGEKYNWYKIRKSEWIGNHS</sequence>
<name>A0ABX9L145_9BACI</name>
<dbReference type="PANTHER" id="PTHR43792">
    <property type="entry name" value="GNAT FAMILY, PUTATIVE (AFU_ORTHOLOGUE AFUA_3G00765)-RELATED-RELATED"/>
    <property type="match status" value="1"/>
</dbReference>
<organism evidence="2 3">
    <name type="scientific">Bacillus clarus</name>
    <dbReference type="NCBI Taxonomy" id="2338372"/>
    <lineage>
        <taxon>Bacteria</taxon>
        <taxon>Bacillati</taxon>
        <taxon>Bacillota</taxon>
        <taxon>Bacilli</taxon>
        <taxon>Bacillales</taxon>
        <taxon>Bacillaceae</taxon>
        <taxon>Bacillus</taxon>
        <taxon>Bacillus cereus group</taxon>
    </lineage>
</organism>
<dbReference type="InterPro" id="IPR016181">
    <property type="entry name" value="Acyl_CoA_acyltransferase"/>
</dbReference>
<protein>
    <submittedName>
        <fullName evidence="2">N-acetyltransferase</fullName>
    </submittedName>
</protein>
<reference evidence="2 3" key="1">
    <citation type="submission" date="2018-08" db="EMBL/GenBank/DDBJ databases">
        <title>Bacillus clarus sp. nov. strain PS00077A.</title>
        <authorList>
            <person name="Mendez Acevedo M."/>
            <person name="Carroll L."/>
            <person name="Mukherjee M."/>
            <person name="Wiedmann M."/>
            <person name="Kovac J."/>
        </authorList>
    </citation>
    <scope>NUCLEOTIDE SEQUENCE [LARGE SCALE GENOMIC DNA]</scope>
    <source>
        <strain evidence="2 3">PS00077A</strain>
    </source>
</reference>
<dbReference type="InterPro" id="IPR000182">
    <property type="entry name" value="GNAT_dom"/>
</dbReference>
<dbReference type="SUPFAM" id="SSF55729">
    <property type="entry name" value="Acyl-CoA N-acyltransferases (Nat)"/>
    <property type="match status" value="1"/>
</dbReference>
<dbReference type="Pfam" id="PF13302">
    <property type="entry name" value="Acetyltransf_3"/>
    <property type="match status" value="1"/>
</dbReference>
<dbReference type="Gene3D" id="3.40.630.30">
    <property type="match status" value="1"/>
</dbReference>